<dbReference type="OrthoDB" id="3546039at2759"/>
<keyword evidence="2 3" id="KW-0378">Hydrolase</keyword>
<sequence length="494" mass="53557">MRYAAPPLGNYRWRAPADPSTETAIQPATTAPPACVGSNQNISSTLSEDCLYVNVFTPSNATTDSKLPVWFYIQGGGFSQNGLPNINGTDVLLKSELSIILVQINYRVGLWGFLASEKIKLNGNLNAGLLDQRKALLWVQKYIIQFGGDPDHVVIHGDSAGSASVALQLAAHGGRDDGLFIGAISQSPYFIGMKAINDTESQFTNVSTALNCSSSADQLSCIRSKDTAAIQALNLSPTVIISSGAALVPNWAPCIDGEFIRNYPNILYQEGSFVKVPIITSDDTNEGTGFVTNASTKAQVSEFMSLQFSYLSDTQLQAIESLYPLMAPLPLHAAYFPSLAQAYGEAVFICPGLEIASSQSSFNDYSQVWNYRYNVEDQIYVAGGYGVPHVSENTAVFGVGPTGSGIGVNGSYSTYNAPIVPIIQTYFINFIKYLDPNGVEQNSTLTNWDNFESGHEQGQKRLLFKLNNITMESIPEEQLERCSFWAGATLQTQI</sequence>
<evidence type="ECO:0000256" key="1">
    <source>
        <dbReference type="ARBA" id="ARBA00005964"/>
    </source>
</evidence>
<dbReference type="PANTHER" id="PTHR43918:SF4">
    <property type="entry name" value="CARBOXYLIC ESTER HYDROLASE"/>
    <property type="match status" value="1"/>
</dbReference>
<dbReference type="KEGG" id="bfu:BCIN_11g00020"/>
<dbReference type="RefSeq" id="XP_024551545.1">
    <property type="nucleotide sequence ID" value="XM_024695751.1"/>
</dbReference>
<reference evidence="5 6" key="2">
    <citation type="journal article" date="2012" name="Eukaryot. Cell">
        <title>Genome update of Botrytis cinerea strains B05.10 and T4.</title>
        <authorList>
            <person name="Staats M."/>
            <person name="van Kan J.A."/>
        </authorList>
    </citation>
    <scope>NUCLEOTIDE SEQUENCE [LARGE SCALE GENOMIC DNA]</scope>
    <source>
        <strain evidence="5 6">B05.10</strain>
    </source>
</reference>
<dbReference type="EMBL" id="CP009815">
    <property type="protein sequence ID" value="ATZ54647.1"/>
    <property type="molecule type" value="Genomic_DNA"/>
</dbReference>
<dbReference type="Pfam" id="PF00135">
    <property type="entry name" value="COesterase"/>
    <property type="match status" value="1"/>
</dbReference>
<dbReference type="SUPFAM" id="SSF53474">
    <property type="entry name" value="alpha/beta-Hydrolases"/>
    <property type="match status" value="1"/>
</dbReference>
<feature type="domain" description="Carboxylesterase type B" evidence="4">
    <location>
        <begin position="1"/>
        <end position="475"/>
    </location>
</feature>
<dbReference type="InterPro" id="IPR019826">
    <property type="entry name" value="Carboxylesterase_B_AS"/>
</dbReference>
<dbReference type="PANTHER" id="PTHR43918">
    <property type="entry name" value="ACETYLCHOLINESTERASE"/>
    <property type="match status" value="1"/>
</dbReference>
<evidence type="ECO:0000259" key="4">
    <source>
        <dbReference type="Pfam" id="PF00135"/>
    </source>
</evidence>
<evidence type="ECO:0000313" key="5">
    <source>
        <dbReference type="EMBL" id="ATZ54647.1"/>
    </source>
</evidence>
<accession>A0A384JWJ9</accession>
<dbReference type="Proteomes" id="UP000001798">
    <property type="component" value="Chromosome 11"/>
</dbReference>
<dbReference type="VEuPathDB" id="FungiDB:Bcin11g00020"/>
<reference evidence="5 6" key="1">
    <citation type="journal article" date="2011" name="PLoS Genet.">
        <title>Genomic analysis of the necrotrophic fungal pathogens Sclerotinia sclerotiorum and Botrytis cinerea.</title>
        <authorList>
            <person name="Amselem J."/>
            <person name="Cuomo C.A."/>
            <person name="van Kan J.A."/>
            <person name="Viaud M."/>
            <person name="Benito E.P."/>
            <person name="Couloux A."/>
            <person name="Coutinho P.M."/>
            <person name="de Vries R.P."/>
            <person name="Dyer P.S."/>
            <person name="Fillinger S."/>
            <person name="Fournier E."/>
            <person name="Gout L."/>
            <person name="Hahn M."/>
            <person name="Kohn L."/>
            <person name="Lapalu N."/>
            <person name="Plummer K.M."/>
            <person name="Pradier J.M."/>
            <person name="Quevillon E."/>
            <person name="Sharon A."/>
            <person name="Simon A."/>
            <person name="ten Have A."/>
            <person name="Tudzynski B."/>
            <person name="Tudzynski P."/>
            <person name="Wincker P."/>
            <person name="Andrew M."/>
            <person name="Anthouard V."/>
            <person name="Beever R.E."/>
            <person name="Beffa R."/>
            <person name="Benoit I."/>
            <person name="Bouzid O."/>
            <person name="Brault B."/>
            <person name="Chen Z."/>
            <person name="Choquer M."/>
            <person name="Collemare J."/>
            <person name="Cotton P."/>
            <person name="Danchin E.G."/>
            <person name="Da Silva C."/>
            <person name="Gautier A."/>
            <person name="Giraud C."/>
            <person name="Giraud T."/>
            <person name="Gonzalez C."/>
            <person name="Grossetete S."/>
            <person name="Guldener U."/>
            <person name="Henrissat B."/>
            <person name="Howlett B.J."/>
            <person name="Kodira C."/>
            <person name="Kretschmer M."/>
            <person name="Lappartient A."/>
            <person name="Leroch M."/>
            <person name="Levis C."/>
            <person name="Mauceli E."/>
            <person name="Neuveglise C."/>
            <person name="Oeser B."/>
            <person name="Pearson M."/>
            <person name="Poulain J."/>
            <person name="Poussereau N."/>
            <person name="Quesneville H."/>
            <person name="Rascle C."/>
            <person name="Schumacher J."/>
            <person name="Segurens B."/>
            <person name="Sexton A."/>
            <person name="Silva E."/>
            <person name="Sirven C."/>
            <person name="Soanes D.M."/>
            <person name="Talbot N.J."/>
            <person name="Templeton M."/>
            <person name="Yandava C."/>
            <person name="Yarden O."/>
            <person name="Zeng Q."/>
            <person name="Rollins J.A."/>
            <person name="Lebrun M.H."/>
            <person name="Dickman M."/>
        </authorList>
    </citation>
    <scope>NUCLEOTIDE SEQUENCE [LARGE SCALE GENOMIC DNA]</scope>
    <source>
        <strain evidence="5 6">B05.10</strain>
    </source>
</reference>
<dbReference type="InterPro" id="IPR002018">
    <property type="entry name" value="CarbesteraseB"/>
</dbReference>
<dbReference type="InterPro" id="IPR050654">
    <property type="entry name" value="AChE-related_enzymes"/>
</dbReference>
<dbReference type="InterPro" id="IPR019819">
    <property type="entry name" value="Carboxylesterase_B_CS"/>
</dbReference>
<reference evidence="5 6" key="3">
    <citation type="journal article" date="2017" name="Mol. Plant Pathol.">
        <title>A gapless genome sequence of the fungus Botrytis cinerea.</title>
        <authorList>
            <person name="Van Kan J.A."/>
            <person name="Stassen J.H."/>
            <person name="Mosbach A."/>
            <person name="Van Der Lee T.A."/>
            <person name="Faino L."/>
            <person name="Farmer A.D."/>
            <person name="Papasotiriou D.G."/>
            <person name="Zhou S."/>
            <person name="Seidl M.F."/>
            <person name="Cottam E."/>
            <person name="Edel D."/>
            <person name="Hahn M."/>
            <person name="Schwartz D.C."/>
            <person name="Dietrich R.A."/>
            <person name="Widdison S."/>
            <person name="Scalliet G."/>
        </authorList>
    </citation>
    <scope>NUCLEOTIDE SEQUENCE [LARGE SCALE GENOMIC DNA]</scope>
    <source>
        <strain evidence="5 6">B05.10</strain>
    </source>
</reference>
<dbReference type="Gene3D" id="3.40.50.1820">
    <property type="entry name" value="alpha/beta hydrolase"/>
    <property type="match status" value="1"/>
</dbReference>
<dbReference type="AlphaFoldDB" id="A0A384JWJ9"/>
<comment type="similarity">
    <text evidence="1 3">Belongs to the type-B carboxylesterase/lipase family.</text>
</comment>
<dbReference type="PROSITE" id="PS00122">
    <property type="entry name" value="CARBOXYLESTERASE_B_1"/>
    <property type="match status" value="1"/>
</dbReference>
<dbReference type="EC" id="3.1.1.-" evidence="3"/>
<name>A0A384JWJ9_BOTFB</name>
<dbReference type="GO" id="GO:0052689">
    <property type="term" value="F:carboxylic ester hydrolase activity"/>
    <property type="evidence" value="ECO:0007669"/>
    <property type="project" value="TreeGrafter"/>
</dbReference>
<dbReference type="InterPro" id="IPR029058">
    <property type="entry name" value="AB_hydrolase_fold"/>
</dbReference>
<gene>
    <name evidence="5" type="ORF">BCIN_11g00020</name>
</gene>
<evidence type="ECO:0000256" key="2">
    <source>
        <dbReference type="ARBA" id="ARBA00022801"/>
    </source>
</evidence>
<keyword evidence="6" id="KW-1185">Reference proteome</keyword>
<dbReference type="PROSITE" id="PS00941">
    <property type="entry name" value="CARBOXYLESTERASE_B_2"/>
    <property type="match status" value="1"/>
</dbReference>
<dbReference type="GeneID" id="5432985"/>
<protein>
    <recommendedName>
        <fullName evidence="3">Carboxylic ester hydrolase</fullName>
        <ecNumber evidence="3">3.1.1.-</ecNumber>
    </recommendedName>
</protein>
<evidence type="ECO:0000256" key="3">
    <source>
        <dbReference type="RuleBase" id="RU361235"/>
    </source>
</evidence>
<evidence type="ECO:0000313" key="6">
    <source>
        <dbReference type="Proteomes" id="UP000001798"/>
    </source>
</evidence>
<proteinExistence type="inferred from homology"/>
<organism evidence="5 6">
    <name type="scientific">Botryotinia fuckeliana (strain B05.10)</name>
    <name type="common">Noble rot fungus</name>
    <name type="synonym">Botrytis cinerea</name>
    <dbReference type="NCBI Taxonomy" id="332648"/>
    <lineage>
        <taxon>Eukaryota</taxon>
        <taxon>Fungi</taxon>
        <taxon>Dikarya</taxon>
        <taxon>Ascomycota</taxon>
        <taxon>Pezizomycotina</taxon>
        <taxon>Leotiomycetes</taxon>
        <taxon>Helotiales</taxon>
        <taxon>Sclerotiniaceae</taxon>
        <taxon>Botrytis</taxon>
    </lineage>
</organism>